<dbReference type="GO" id="GO:0005737">
    <property type="term" value="C:cytoplasm"/>
    <property type="evidence" value="ECO:0007669"/>
    <property type="project" value="UniProtKB-SubCell"/>
</dbReference>
<sequence length="156" mass="17344">MKQKYQRILVAVDGSETAELALAKAIHIAKQNSAKLVIAHVIDTRAFQNISSYDDDMAERASVMAQQTLEEYLQLAKERGVKNVEGVIEFGSVKKILAHELPEKYHIDLILLGATGLNLVERFLLGSVSQYVVRHTTCDVLIVKDKDAQPEKTPAE</sequence>
<comment type="similarity">
    <text evidence="1 2">Belongs to the universal stress protein A family.</text>
</comment>
<comment type="subcellular location">
    <subcellularLocation>
        <location evidence="2">Cytoplasm</location>
    </subcellularLocation>
</comment>
<dbReference type="Pfam" id="PF00582">
    <property type="entry name" value="Usp"/>
    <property type="match status" value="1"/>
</dbReference>
<keyword evidence="2" id="KW-0963">Cytoplasm</keyword>
<dbReference type="InterPro" id="IPR006015">
    <property type="entry name" value="Universal_stress_UspA"/>
</dbReference>
<dbReference type="InterPro" id="IPR006016">
    <property type="entry name" value="UspA"/>
</dbReference>
<protein>
    <recommendedName>
        <fullName evidence="2">Universal stress protein</fullName>
    </recommendedName>
</protein>
<feature type="domain" description="UspA" evidence="3">
    <location>
        <begin position="5"/>
        <end position="144"/>
    </location>
</feature>
<dbReference type="SUPFAM" id="SSF52402">
    <property type="entry name" value="Adenine nucleotide alpha hydrolases-like"/>
    <property type="match status" value="1"/>
</dbReference>
<dbReference type="Gene3D" id="3.40.50.620">
    <property type="entry name" value="HUPs"/>
    <property type="match status" value="1"/>
</dbReference>
<proteinExistence type="inferred from homology"/>
<evidence type="ECO:0000256" key="1">
    <source>
        <dbReference type="ARBA" id="ARBA00008791"/>
    </source>
</evidence>
<keyword evidence="5" id="KW-1185">Reference proteome</keyword>
<accession>A0A430ALZ5</accession>
<evidence type="ECO:0000313" key="4">
    <source>
        <dbReference type="EMBL" id="RSU09128.1"/>
    </source>
</evidence>
<dbReference type="RefSeq" id="WP_126809999.1">
    <property type="nucleotide sequence ID" value="NZ_NGKA01000025.1"/>
</dbReference>
<dbReference type="PANTHER" id="PTHR46268">
    <property type="entry name" value="STRESS RESPONSE PROTEIN NHAX"/>
    <property type="match status" value="1"/>
</dbReference>
<evidence type="ECO:0000259" key="3">
    <source>
        <dbReference type="Pfam" id="PF00582"/>
    </source>
</evidence>
<dbReference type="AlphaFoldDB" id="A0A430ALZ5"/>
<comment type="caution">
    <text evidence="4">The sequence shown here is derived from an EMBL/GenBank/DDBJ whole genome shotgun (WGS) entry which is preliminary data.</text>
</comment>
<dbReference type="OrthoDB" id="9789668at2"/>
<name>A0A430ALZ5_9ENTE</name>
<reference evidence="4 5" key="1">
    <citation type="submission" date="2017-05" db="EMBL/GenBank/DDBJ databases">
        <title>Vagococcus spp. assemblies.</title>
        <authorList>
            <person name="Gulvik C.A."/>
        </authorList>
    </citation>
    <scope>NUCLEOTIDE SEQUENCE [LARGE SCALE GENOMIC DNA]</scope>
    <source>
        <strain evidence="4 5">CCUG 51432</strain>
    </source>
</reference>
<gene>
    <name evidence="4" type="ORF">CBF29_12180</name>
</gene>
<dbReference type="CDD" id="cd00293">
    <property type="entry name" value="USP-like"/>
    <property type="match status" value="1"/>
</dbReference>
<evidence type="ECO:0000313" key="5">
    <source>
        <dbReference type="Proteomes" id="UP000287605"/>
    </source>
</evidence>
<dbReference type="InterPro" id="IPR014729">
    <property type="entry name" value="Rossmann-like_a/b/a_fold"/>
</dbReference>
<dbReference type="Proteomes" id="UP000287605">
    <property type="component" value="Unassembled WGS sequence"/>
</dbReference>
<dbReference type="PIRSF" id="PIRSF006276">
    <property type="entry name" value="UspA"/>
    <property type="match status" value="1"/>
</dbReference>
<dbReference type="PANTHER" id="PTHR46268:SF6">
    <property type="entry name" value="UNIVERSAL STRESS PROTEIN UP12"/>
    <property type="match status" value="1"/>
</dbReference>
<organism evidence="4 5">
    <name type="scientific">Vagococcus elongatus</name>
    <dbReference type="NCBI Taxonomy" id="180344"/>
    <lineage>
        <taxon>Bacteria</taxon>
        <taxon>Bacillati</taxon>
        <taxon>Bacillota</taxon>
        <taxon>Bacilli</taxon>
        <taxon>Lactobacillales</taxon>
        <taxon>Enterococcaceae</taxon>
        <taxon>Vagococcus</taxon>
    </lineage>
</organism>
<dbReference type="PRINTS" id="PR01438">
    <property type="entry name" value="UNVRSLSTRESS"/>
</dbReference>
<dbReference type="EMBL" id="NGKA01000025">
    <property type="protein sequence ID" value="RSU09128.1"/>
    <property type="molecule type" value="Genomic_DNA"/>
</dbReference>
<evidence type="ECO:0000256" key="2">
    <source>
        <dbReference type="PIRNR" id="PIRNR006276"/>
    </source>
</evidence>